<gene>
    <name evidence="2" type="ORF">Q4535_03675</name>
</gene>
<accession>A0AAP4WWI7</accession>
<dbReference type="RefSeq" id="WP_152965451.1">
    <property type="nucleotide sequence ID" value="NZ_JAUORK010000003.1"/>
</dbReference>
<dbReference type="EMBL" id="JAUORK010000003">
    <property type="protein sequence ID" value="MDO6671212.1"/>
    <property type="molecule type" value="Genomic_DNA"/>
</dbReference>
<feature type="transmembrane region" description="Helical" evidence="1">
    <location>
        <begin position="17"/>
        <end position="36"/>
    </location>
</feature>
<proteinExistence type="predicted"/>
<name>A0AAP4WWI7_9GAMM</name>
<keyword evidence="1" id="KW-0472">Membrane</keyword>
<dbReference type="Proteomes" id="UP001170481">
    <property type="component" value="Unassembled WGS sequence"/>
</dbReference>
<keyword evidence="1" id="KW-1133">Transmembrane helix</keyword>
<evidence type="ECO:0000313" key="3">
    <source>
        <dbReference type="Proteomes" id="UP001170481"/>
    </source>
</evidence>
<reference evidence="2" key="1">
    <citation type="submission" date="2023-07" db="EMBL/GenBank/DDBJ databases">
        <title>Genome content predicts the carbon catabolic preferences of heterotrophic bacteria.</title>
        <authorList>
            <person name="Gralka M."/>
        </authorList>
    </citation>
    <scope>NUCLEOTIDE SEQUENCE</scope>
    <source>
        <strain evidence="2">C2R13</strain>
    </source>
</reference>
<sequence>MEKIEIAKQWMELLPNLLNNGLIGAMLGSASAYWLTNKANNKSAKRKREFISESILQIKEDALVAIDSSIENNKTSKQPGLTYKRFISTGLVSNTDLQITAELATHEISLINSIILYSEQYEEQASLFKEAHISGTSRKYESIKANKEMFKSSVYIAIFCDSYLENKRFEYPFPRSSAEFELIEKELFDKFAEKYNKTII</sequence>
<evidence type="ECO:0000256" key="1">
    <source>
        <dbReference type="SAM" id="Phobius"/>
    </source>
</evidence>
<protein>
    <submittedName>
        <fullName evidence="2">Uncharacterized protein</fullName>
    </submittedName>
</protein>
<organism evidence="2 3">
    <name type="scientific">Cobetia amphilecti</name>
    <dbReference type="NCBI Taxonomy" id="1055104"/>
    <lineage>
        <taxon>Bacteria</taxon>
        <taxon>Pseudomonadati</taxon>
        <taxon>Pseudomonadota</taxon>
        <taxon>Gammaproteobacteria</taxon>
        <taxon>Oceanospirillales</taxon>
        <taxon>Halomonadaceae</taxon>
        <taxon>Cobetia</taxon>
    </lineage>
</organism>
<dbReference type="AlphaFoldDB" id="A0AAP4WWI7"/>
<evidence type="ECO:0000313" key="2">
    <source>
        <dbReference type="EMBL" id="MDO6671212.1"/>
    </source>
</evidence>
<keyword evidence="1" id="KW-0812">Transmembrane</keyword>
<comment type="caution">
    <text evidence="2">The sequence shown here is derived from an EMBL/GenBank/DDBJ whole genome shotgun (WGS) entry which is preliminary data.</text>
</comment>